<reference evidence="2 3" key="1">
    <citation type="submission" date="2016-10" db="EMBL/GenBank/DDBJ databases">
        <authorList>
            <person name="de Groot N.N."/>
        </authorList>
    </citation>
    <scope>NUCLEOTIDE SEQUENCE [LARGE SCALE GENOMIC DNA]</scope>
    <source>
        <strain evidence="2 3">DSM 17890</strain>
    </source>
</reference>
<evidence type="ECO:0008006" key="4">
    <source>
        <dbReference type="Google" id="ProtNLM"/>
    </source>
</evidence>
<dbReference type="AlphaFoldDB" id="A0A1H2RR30"/>
<dbReference type="InterPro" id="IPR008311">
    <property type="entry name" value="UCP028101"/>
</dbReference>
<gene>
    <name evidence="2" type="ORF">SAMN05444336_101441</name>
</gene>
<dbReference type="STRING" id="356660.SAMN05444336_101441"/>
<dbReference type="Proteomes" id="UP000199118">
    <property type="component" value="Unassembled WGS sequence"/>
</dbReference>
<protein>
    <recommendedName>
        <fullName evidence="4">Twin-arginine translocation pathway signal</fullName>
    </recommendedName>
</protein>
<evidence type="ECO:0000313" key="2">
    <source>
        <dbReference type="EMBL" id="SDW21973.1"/>
    </source>
</evidence>
<dbReference type="InterPro" id="IPR006311">
    <property type="entry name" value="TAT_signal"/>
</dbReference>
<feature type="chain" id="PRO_5011541348" description="Twin-arginine translocation pathway signal" evidence="1">
    <location>
        <begin position="30"/>
        <end position="371"/>
    </location>
</feature>
<dbReference type="EMBL" id="FNMZ01000001">
    <property type="protein sequence ID" value="SDW21973.1"/>
    <property type="molecule type" value="Genomic_DNA"/>
</dbReference>
<dbReference type="SUPFAM" id="SSF50969">
    <property type="entry name" value="YVTN repeat-like/Quinoprotein amine dehydrogenase"/>
    <property type="match status" value="1"/>
</dbReference>
<organism evidence="2 3">
    <name type="scientific">Albimonas donghaensis</name>
    <dbReference type="NCBI Taxonomy" id="356660"/>
    <lineage>
        <taxon>Bacteria</taxon>
        <taxon>Pseudomonadati</taxon>
        <taxon>Pseudomonadota</taxon>
        <taxon>Alphaproteobacteria</taxon>
        <taxon>Rhodobacterales</taxon>
        <taxon>Paracoccaceae</taxon>
        <taxon>Albimonas</taxon>
    </lineage>
</organism>
<dbReference type="InterPro" id="IPR011044">
    <property type="entry name" value="Quino_amine_DH_bsu"/>
</dbReference>
<feature type="signal peptide" evidence="1">
    <location>
        <begin position="1"/>
        <end position="29"/>
    </location>
</feature>
<sequence>MAASLDRRRFLASASLALAASAAAGPGWAAAGGPSHIGAARLPSGDYALIGLTEDGEAAFRIPLPGRGHAAAAHPRRPLAVAFARRPGVFGLVIDCASGQVAARLESPEGRHFYGHGAFSADGRWLFTCENAFDEDDAGRIGVWDADSWSRVDEMRSGGIGPHEALLAGPDLLAIANGGIRTHPDAGRAKLNLATMRPNLAYLSLTSGEVVEAAEPPEHLASLRHIARRPDGLIAAAMQWEGEASEAPALLALHRPGQGALRLLRAPGAEHARLGGYGGSAAFSGDGTRAVVTSPRGGASQVFDAESGAFLETLAQADVCGAAPAGAGLLLSDGTGGLRWLGAAGETLATALMRVNWDNHLTAVGRAARHA</sequence>
<proteinExistence type="predicted"/>
<dbReference type="RefSeq" id="WP_092679488.1">
    <property type="nucleotide sequence ID" value="NZ_FNMZ01000001.1"/>
</dbReference>
<evidence type="ECO:0000313" key="3">
    <source>
        <dbReference type="Proteomes" id="UP000199118"/>
    </source>
</evidence>
<keyword evidence="1" id="KW-0732">Signal</keyword>
<dbReference type="PROSITE" id="PS51318">
    <property type="entry name" value="TAT"/>
    <property type="match status" value="1"/>
</dbReference>
<evidence type="ECO:0000256" key="1">
    <source>
        <dbReference type="SAM" id="SignalP"/>
    </source>
</evidence>
<dbReference type="InterPro" id="IPR015943">
    <property type="entry name" value="WD40/YVTN_repeat-like_dom_sf"/>
</dbReference>
<keyword evidence="3" id="KW-1185">Reference proteome</keyword>
<name>A0A1H2RR30_9RHOB</name>
<accession>A0A1H2RR30</accession>
<dbReference type="OrthoDB" id="5624218at2"/>
<dbReference type="Pfam" id="PF07433">
    <property type="entry name" value="DUF1513"/>
    <property type="match status" value="1"/>
</dbReference>
<dbReference type="PIRSF" id="PIRSF028101">
    <property type="entry name" value="UCP028101"/>
    <property type="match status" value="1"/>
</dbReference>
<dbReference type="Gene3D" id="2.130.10.10">
    <property type="entry name" value="YVTN repeat-like/Quinoprotein amine dehydrogenase"/>
    <property type="match status" value="1"/>
</dbReference>